<protein>
    <submittedName>
        <fullName evidence="1">Uncharacterized protein</fullName>
    </submittedName>
</protein>
<dbReference type="EMBL" id="CM041550">
    <property type="protein sequence ID" value="KAI3356031.1"/>
    <property type="molecule type" value="Genomic_DNA"/>
</dbReference>
<comment type="caution">
    <text evidence="1">The sequence shown here is derived from an EMBL/GenBank/DDBJ whole genome shotgun (WGS) entry which is preliminary data.</text>
</comment>
<sequence length="277" mass="31582">MQKIKNLSDSGAQGKVTGAQRGDFMELLFSFWVCLMFSCWLGSSVSLSTTITQSRGSAAELSTIRANLTEHLQESNTKLVSVIEERDQLKANLTEMTEELKRLQSLSKQKDCRGLTFLKEFCQLLGEIVRICSDYHPQSNGQIERLNQELETCLQRLISHNQATWSDYLTWVEYTHNTLPSAARGLSPFQRVSQWLPASPVPGQRKGGHKVFSHCHWIWASTRQVLLLRELGLDERQRTNTDDQLPPMRPGQLPPTGQGRECAHHQRLHHHLPLHVH</sequence>
<name>A0ACB8VKN2_9TELE</name>
<reference evidence="1" key="1">
    <citation type="submission" date="2022-04" db="EMBL/GenBank/DDBJ databases">
        <title>Jade perch genome.</title>
        <authorList>
            <person name="Chao B."/>
        </authorList>
    </citation>
    <scope>NUCLEOTIDE SEQUENCE</scope>
    <source>
        <strain evidence="1">CB-2022</strain>
    </source>
</reference>
<evidence type="ECO:0000313" key="2">
    <source>
        <dbReference type="Proteomes" id="UP000831701"/>
    </source>
</evidence>
<dbReference type="Proteomes" id="UP000831701">
    <property type="component" value="Chromosome 20"/>
</dbReference>
<evidence type="ECO:0000313" key="1">
    <source>
        <dbReference type="EMBL" id="KAI3356031.1"/>
    </source>
</evidence>
<keyword evidence="2" id="KW-1185">Reference proteome</keyword>
<gene>
    <name evidence="1" type="ORF">L3Q82_017297</name>
</gene>
<organism evidence="1 2">
    <name type="scientific">Scortum barcoo</name>
    <name type="common">barcoo grunter</name>
    <dbReference type="NCBI Taxonomy" id="214431"/>
    <lineage>
        <taxon>Eukaryota</taxon>
        <taxon>Metazoa</taxon>
        <taxon>Chordata</taxon>
        <taxon>Craniata</taxon>
        <taxon>Vertebrata</taxon>
        <taxon>Euteleostomi</taxon>
        <taxon>Actinopterygii</taxon>
        <taxon>Neopterygii</taxon>
        <taxon>Teleostei</taxon>
        <taxon>Neoteleostei</taxon>
        <taxon>Acanthomorphata</taxon>
        <taxon>Eupercaria</taxon>
        <taxon>Centrarchiformes</taxon>
        <taxon>Terapontoidei</taxon>
        <taxon>Terapontidae</taxon>
        <taxon>Scortum</taxon>
    </lineage>
</organism>
<proteinExistence type="predicted"/>
<feature type="non-terminal residue" evidence="1">
    <location>
        <position position="277"/>
    </location>
</feature>
<accession>A0ACB8VKN2</accession>